<keyword evidence="6" id="KW-0507">mRNA processing</keyword>
<keyword evidence="8" id="KW-0866">Nonsense-mediated mRNA decay</keyword>
<sequence>MTPSPIPRKERSEEQSADRCRDTGATQQSGEKDRGRDKARKRRRASGGGSSSGARSRAGSSRGSSSSSASGRSGHSSGSRSSSSSSSPGSPRPWRPRDHRLRSGSKPKPPGRDEKESRRRSPAPKPTKVHVARLTRKVTREHIREIFSTFGRVRQIDLPRERMRAHPSQGHAYVEFENPEEAVKALKHMDGGQIDGRRITATAVLTPPAPATPRRLSPPRRMLPPLSTWRRLRRSRSRSPWGRSPERRLPRYPRRPRHWSGPSSSSLRRKMEKYSGLIQGRQELRGHGIFPRSRWKCS</sequence>
<dbReference type="InParanoid" id="A0A6J0XBR1"/>
<dbReference type="KEGG" id="ovr:110135604"/>
<feature type="region of interest" description="Disordered" evidence="13">
    <location>
        <begin position="207"/>
        <end position="269"/>
    </location>
</feature>
<dbReference type="SMART" id="SM00360">
    <property type="entry name" value="RRM"/>
    <property type="match status" value="1"/>
</dbReference>
<keyword evidence="15" id="KW-1185">Reference proteome</keyword>
<feature type="compositionally biased region" description="Basic and acidic residues" evidence="13">
    <location>
        <begin position="110"/>
        <end position="119"/>
    </location>
</feature>
<dbReference type="Pfam" id="PF00076">
    <property type="entry name" value="RRM_1"/>
    <property type="match status" value="1"/>
</dbReference>
<gene>
    <name evidence="16" type="primary">LOC110135604</name>
</gene>
<proteinExistence type="inferred from homology"/>
<comment type="similarity">
    <text evidence="3">Belongs to the splicing factor SR family.</text>
</comment>
<dbReference type="PROSITE" id="PS50102">
    <property type="entry name" value="RRM"/>
    <property type="match status" value="1"/>
</dbReference>
<dbReference type="InterPro" id="IPR012677">
    <property type="entry name" value="Nucleotide-bd_a/b_plait_sf"/>
</dbReference>
<dbReference type="SUPFAM" id="SSF54928">
    <property type="entry name" value="RNA-binding domain, RBD"/>
    <property type="match status" value="1"/>
</dbReference>
<evidence type="ECO:0000256" key="3">
    <source>
        <dbReference type="ARBA" id="ARBA00010269"/>
    </source>
</evidence>
<evidence type="ECO:0000259" key="14">
    <source>
        <dbReference type="PROSITE" id="PS50102"/>
    </source>
</evidence>
<dbReference type="GO" id="GO:0005737">
    <property type="term" value="C:cytoplasm"/>
    <property type="evidence" value="ECO:0007669"/>
    <property type="project" value="UniProtKB-SubCell"/>
</dbReference>
<evidence type="ECO:0000256" key="4">
    <source>
        <dbReference type="ARBA" id="ARBA00014789"/>
    </source>
</evidence>
<keyword evidence="7 12" id="KW-0694">RNA-binding</keyword>
<feature type="compositionally biased region" description="Basic residues" evidence="13">
    <location>
        <begin position="120"/>
        <end position="131"/>
    </location>
</feature>
<feature type="region of interest" description="Disordered" evidence="13">
    <location>
        <begin position="1"/>
        <end position="131"/>
    </location>
</feature>
<evidence type="ECO:0000256" key="10">
    <source>
        <dbReference type="ARBA" id="ARBA00023242"/>
    </source>
</evidence>
<accession>A0A6J0XBR1</accession>
<evidence type="ECO:0000256" key="5">
    <source>
        <dbReference type="ARBA" id="ARBA00022490"/>
    </source>
</evidence>
<dbReference type="CDD" id="cd12365">
    <property type="entry name" value="RRM_RNPS1"/>
    <property type="match status" value="1"/>
</dbReference>
<evidence type="ECO:0000256" key="1">
    <source>
        <dbReference type="ARBA" id="ARBA00004324"/>
    </source>
</evidence>
<evidence type="ECO:0000256" key="13">
    <source>
        <dbReference type="SAM" id="MobiDB-lite"/>
    </source>
</evidence>
<keyword evidence="9" id="KW-0508">mRNA splicing</keyword>
<reference evidence="16" key="2">
    <citation type="submission" date="2025-08" db="UniProtKB">
        <authorList>
            <consortium name="RefSeq"/>
        </authorList>
    </citation>
    <scope>IDENTIFICATION</scope>
    <source>
        <tissue evidence="16">Tongue muscle</tissue>
    </source>
</reference>
<dbReference type="InterPro" id="IPR035979">
    <property type="entry name" value="RBD_domain_sf"/>
</dbReference>
<dbReference type="GO" id="GO:0003723">
    <property type="term" value="F:RNA binding"/>
    <property type="evidence" value="ECO:0007669"/>
    <property type="project" value="UniProtKB-UniRule"/>
</dbReference>
<comment type="subcellular location">
    <subcellularLocation>
        <location evidence="2">Cytoplasm</location>
    </subcellularLocation>
    <subcellularLocation>
        <location evidence="1">Nucleus speckle</location>
    </subcellularLocation>
</comment>
<evidence type="ECO:0000313" key="15">
    <source>
        <dbReference type="Proteomes" id="UP001652640"/>
    </source>
</evidence>
<dbReference type="PANTHER" id="PTHR15481:SF2">
    <property type="entry name" value="RNA-BINDING PROTEIN WITH SERINE-RICH DOMAIN 1"/>
    <property type="match status" value="1"/>
</dbReference>
<dbReference type="Gene3D" id="3.30.70.330">
    <property type="match status" value="1"/>
</dbReference>
<evidence type="ECO:0000256" key="2">
    <source>
        <dbReference type="ARBA" id="ARBA00004496"/>
    </source>
</evidence>
<dbReference type="GO" id="GO:0000184">
    <property type="term" value="P:nuclear-transcribed mRNA catabolic process, nonsense-mediated decay"/>
    <property type="evidence" value="ECO:0007669"/>
    <property type="project" value="UniProtKB-KW"/>
</dbReference>
<protein>
    <recommendedName>
        <fullName evidence="4">RNA-binding protein with serine-rich domain 1</fullName>
    </recommendedName>
</protein>
<dbReference type="RefSeq" id="XP_020746396.2">
    <property type="nucleotide sequence ID" value="XM_020890737.2"/>
</dbReference>
<evidence type="ECO:0000256" key="12">
    <source>
        <dbReference type="PROSITE-ProRule" id="PRU00176"/>
    </source>
</evidence>
<feature type="compositionally biased region" description="Low complexity" evidence="13">
    <location>
        <begin position="207"/>
        <end position="229"/>
    </location>
</feature>
<feature type="compositionally biased region" description="Low complexity" evidence="13">
    <location>
        <begin position="52"/>
        <end position="89"/>
    </location>
</feature>
<feature type="compositionally biased region" description="Basic and acidic residues" evidence="13">
    <location>
        <begin position="7"/>
        <end position="22"/>
    </location>
</feature>
<dbReference type="InterPro" id="IPR034201">
    <property type="entry name" value="RNPS1_RRM"/>
</dbReference>
<keyword evidence="5" id="KW-0963">Cytoplasm</keyword>
<evidence type="ECO:0000256" key="7">
    <source>
        <dbReference type="ARBA" id="ARBA00022884"/>
    </source>
</evidence>
<dbReference type="Proteomes" id="UP001652640">
    <property type="component" value="Chromosome 3"/>
</dbReference>
<dbReference type="GO" id="GO:0061574">
    <property type="term" value="C:ASAP complex"/>
    <property type="evidence" value="ECO:0007669"/>
    <property type="project" value="TreeGrafter"/>
</dbReference>
<feature type="domain" description="RRM" evidence="14">
    <location>
        <begin position="127"/>
        <end position="206"/>
    </location>
</feature>
<organism evidence="15 16">
    <name type="scientific">Odocoileus virginianus</name>
    <name type="common">White-tailed deer</name>
    <dbReference type="NCBI Taxonomy" id="9874"/>
    <lineage>
        <taxon>Eukaryota</taxon>
        <taxon>Metazoa</taxon>
        <taxon>Chordata</taxon>
        <taxon>Craniata</taxon>
        <taxon>Vertebrata</taxon>
        <taxon>Euteleostomi</taxon>
        <taxon>Mammalia</taxon>
        <taxon>Eutheria</taxon>
        <taxon>Laurasiatheria</taxon>
        <taxon>Artiodactyla</taxon>
        <taxon>Ruminantia</taxon>
        <taxon>Pecora</taxon>
        <taxon>Cervidae</taxon>
        <taxon>Odocoileinae</taxon>
        <taxon>Odocoileus</taxon>
    </lineage>
</organism>
<name>A0A6J0XBR1_ODOVR</name>
<evidence type="ECO:0000256" key="11">
    <source>
        <dbReference type="ARBA" id="ARBA00026044"/>
    </source>
</evidence>
<dbReference type="OrthoDB" id="252020at2759"/>
<reference evidence="15" key="1">
    <citation type="journal article" date="2022" name="J. Hered.">
        <title>A De Novo Chromosome-Level Genome Assembly of the White-Tailed Deer, Odocoileus Virginianus.</title>
        <authorList>
            <person name="London E.W."/>
            <person name="Roca A.L."/>
            <person name="Novakofski J.E."/>
            <person name="Mateus-Pinilla N.E."/>
        </authorList>
    </citation>
    <scope>NUCLEOTIDE SEQUENCE [LARGE SCALE GENOMIC DNA]</scope>
</reference>
<evidence type="ECO:0000313" key="16">
    <source>
        <dbReference type="RefSeq" id="XP_020746396.2"/>
    </source>
</evidence>
<dbReference type="GO" id="GO:0000398">
    <property type="term" value="P:mRNA splicing, via spliceosome"/>
    <property type="evidence" value="ECO:0007669"/>
    <property type="project" value="TreeGrafter"/>
</dbReference>
<comment type="subunit">
    <text evidence="11">Found in mRNA splicing-dependent exon junction complexes (EJC). Found in a post-splicing complex with NXF1, RBM8A, UPF1, UPF2, UPF3A, UPF3B and RNPS1. Component of the heterotrimeric ASAP (apoptosis- and splicing-associated protein) and PSAP complexes consisting of RNPS1, SAP18 and either ACIN1 or PNN, respectively; the ASAP and PSAP complexes probably are formed mutually exclusive. Component of the active spliceosome. Associates with polysomes. Interacts with the cleaved p110 isoform of CDC2L1, CSNK2A1, PNN, SART3, SRP54, SRRM1 and TRA2B/SFRS10.</text>
</comment>
<dbReference type="InterPro" id="IPR000504">
    <property type="entry name" value="RRM_dom"/>
</dbReference>
<dbReference type="GeneID" id="110135604"/>
<dbReference type="GO" id="GO:0016607">
    <property type="term" value="C:nuclear speck"/>
    <property type="evidence" value="ECO:0007669"/>
    <property type="project" value="UniProtKB-SubCell"/>
</dbReference>
<evidence type="ECO:0000256" key="6">
    <source>
        <dbReference type="ARBA" id="ARBA00022664"/>
    </source>
</evidence>
<evidence type="ECO:0000256" key="9">
    <source>
        <dbReference type="ARBA" id="ARBA00023187"/>
    </source>
</evidence>
<keyword evidence="10" id="KW-0539">Nucleus</keyword>
<dbReference type="PANTHER" id="PTHR15481">
    <property type="entry name" value="RIBONUCLEIC ACID BINDING PROTEIN S1"/>
    <property type="match status" value="1"/>
</dbReference>
<evidence type="ECO:0000256" key="8">
    <source>
        <dbReference type="ARBA" id="ARBA00023161"/>
    </source>
</evidence>